<dbReference type="EMBL" id="JBHSQV010000180">
    <property type="protein sequence ID" value="MFC5988353.1"/>
    <property type="molecule type" value="Genomic_DNA"/>
</dbReference>
<evidence type="ECO:0000313" key="4">
    <source>
        <dbReference type="Proteomes" id="UP001596250"/>
    </source>
</evidence>
<proteinExistence type="predicted"/>
<reference evidence="4" key="1">
    <citation type="journal article" date="2019" name="Int. J. Syst. Evol. Microbiol.">
        <title>The Global Catalogue of Microorganisms (GCM) 10K type strain sequencing project: providing services to taxonomists for standard genome sequencing and annotation.</title>
        <authorList>
            <consortium name="The Broad Institute Genomics Platform"/>
            <consortium name="The Broad Institute Genome Sequencing Center for Infectious Disease"/>
            <person name="Wu L."/>
            <person name="Ma J."/>
        </authorList>
    </citation>
    <scope>NUCLEOTIDE SEQUENCE [LARGE SCALE GENOMIC DNA]</scope>
    <source>
        <strain evidence="4">CCM 8749</strain>
    </source>
</reference>
<keyword evidence="4" id="KW-1185">Reference proteome</keyword>
<dbReference type="Proteomes" id="UP001596250">
    <property type="component" value="Unassembled WGS sequence"/>
</dbReference>
<name>A0ABW1ITA2_9BACL</name>
<dbReference type="InterPro" id="IPR002035">
    <property type="entry name" value="VWF_A"/>
</dbReference>
<feature type="compositionally biased region" description="Basic and acidic residues" evidence="1">
    <location>
        <begin position="291"/>
        <end position="311"/>
    </location>
</feature>
<gene>
    <name evidence="3" type="ORF">ACFPXP_18270</name>
</gene>
<sequence length="674" mass="77316">MESSECSMVFAYREQKDALAHIQLLDLARVLSRHPELLLDKDLRSYLDLTEGKLALSSFWDDYPPEQHLSGLKSDVYLHAYGSRWHADDDAIVRYLEETERGPLPRLHLQCFALLEQFRWICVMLKERPGMKEVLSFRCHAIERFLVLQLTNFVGHPEAGTRILIVMYQAVYDLFLKRGWLTEYSSADQRLSSLSILTDEAQFIYGKLEFAERAITAGQTADIADCCKRLLAPFIQEHPQMHDPSSTWFHIQPKGSPNQAEEAVMRTQQERFEEKRDKGQFSKTEQAPAAVEDHKETLNSWHREAEQAKDSPFRMDLEQGSLTGSTASGARMTEHEVSEMTVVQGRGQKKEGQGRNLKTPSKRMNITDQHQPSPFVGSKRWTETIHGRVVPVLLPKPGEEHALQGDEQAYADMVKRLQPYIRKIKEQFQKTLEKQRTARRTELWAGRMGKNLIRAVMEPLPRLFYKKQKPDRKLDAVFTLLMDCSASMFDKMEEAKQGAVLFHEVLRSLQIPHQVVGFWEDVDGLSRGIPNYFFTAVSFENSLTAEAGRSIMQLEAQQDNRDGYAIRLMTKQLLQRQEKQKTLIVFCDGEPSAADYFEEGVTDTYLAVQEARKLGIDVMGVFLAGDGMEEAEMANLQQIYGRYGLTVPNMEHLTAQMIPLLKKLIVRKAFLYDI</sequence>
<dbReference type="RefSeq" id="WP_379895821.1">
    <property type="nucleotide sequence ID" value="NZ_CBCSCT010000016.1"/>
</dbReference>
<comment type="caution">
    <text evidence="3">The sequence shown here is derived from an EMBL/GenBank/DDBJ whole genome shotgun (WGS) entry which is preliminary data.</text>
</comment>
<dbReference type="SUPFAM" id="SSF53300">
    <property type="entry name" value="vWA-like"/>
    <property type="match status" value="1"/>
</dbReference>
<dbReference type="InterPro" id="IPR036465">
    <property type="entry name" value="vWFA_dom_sf"/>
</dbReference>
<accession>A0ABW1ITA2</accession>
<dbReference type="PANTHER" id="PTHR41248:SF1">
    <property type="entry name" value="NORD PROTEIN"/>
    <property type="match status" value="1"/>
</dbReference>
<feature type="region of interest" description="Disordered" evidence="1">
    <location>
        <begin position="267"/>
        <end position="311"/>
    </location>
</feature>
<dbReference type="PANTHER" id="PTHR41248">
    <property type="entry name" value="NORD PROTEIN"/>
    <property type="match status" value="1"/>
</dbReference>
<evidence type="ECO:0000313" key="3">
    <source>
        <dbReference type="EMBL" id="MFC5988353.1"/>
    </source>
</evidence>
<evidence type="ECO:0000259" key="2">
    <source>
        <dbReference type="SMART" id="SM00327"/>
    </source>
</evidence>
<dbReference type="SMART" id="SM00327">
    <property type="entry name" value="VWA"/>
    <property type="match status" value="1"/>
</dbReference>
<organism evidence="3 4">
    <name type="scientific">Marinicrinis lubricantis</name>
    <dbReference type="NCBI Taxonomy" id="2086470"/>
    <lineage>
        <taxon>Bacteria</taxon>
        <taxon>Bacillati</taxon>
        <taxon>Bacillota</taxon>
        <taxon>Bacilli</taxon>
        <taxon>Bacillales</taxon>
        <taxon>Paenibacillaceae</taxon>
    </lineage>
</organism>
<protein>
    <submittedName>
        <fullName evidence="3">VWA domain-containing protein</fullName>
    </submittedName>
</protein>
<feature type="compositionally biased region" description="Polar residues" evidence="1">
    <location>
        <begin position="356"/>
        <end position="372"/>
    </location>
</feature>
<feature type="region of interest" description="Disordered" evidence="1">
    <location>
        <begin position="340"/>
        <end position="377"/>
    </location>
</feature>
<dbReference type="InterPro" id="IPR051928">
    <property type="entry name" value="NorD/CobT"/>
</dbReference>
<dbReference type="Gene3D" id="3.40.50.410">
    <property type="entry name" value="von Willebrand factor, type A domain"/>
    <property type="match status" value="1"/>
</dbReference>
<evidence type="ECO:0000256" key="1">
    <source>
        <dbReference type="SAM" id="MobiDB-lite"/>
    </source>
</evidence>
<dbReference type="CDD" id="cd01454">
    <property type="entry name" value="vWA_norD_type"/>
    <property type="match status" value="1"/>
</dbReference>
<feature type="compositionally biased region" description="Basic and acidic residues" evidence="1">
    <location>
        <begin position="268"/>
        <end position="280"/>
    </location>
</feature>
<feature type="domain" description="VWFA" evidence="2">
    <location>
        <begin position="475"/>
        <end position="658"/>
    </location>
</feature>